<name>A0A2B7XD21_9EURO</name>
<evidence type="ECO:0000313" key="1">
    <source>
        <dbReference type="EMBL" id="PGH06800.1"/>
    </source>
</evidence>
<organism evidence="1 2">
    <name type="scientific">Helicocarpus griseus UAMH5409</name>
    <dbReference type="NCBI Taxonomy" id="1447875"/>
    <lineage>
        <taxon>Eukaryota</taxon>
        <taxon>Fungi</taxon>
        <taxon>Dikarya</taxon>
        <taxon>Ascomycota</taxon>
        <taxon>Pezizomycotina</taxon>
        <taxon>Eurotiomycetes</taxon>
        <taxon>Eurotiomycetidae</taxon>
        <taxon>Onygenales</taxon>
        <taxon>Ajellomycetaceae</taxon>
        <taxon>Helicocarpus</taxon>
    </lineage>
</organism>
<protein>
    <submittedName>
        <fullName evidence="1">Uncharacterized protein</fullName>
    </submittedName>
</protein>
<sequence>MGEDENECFRDGKTRWEWEIELARGGISGDKQPIPMPWKPTGCISNVAHYFMQILSDKLLGVTAFSEYAALKMAPRAAAPPQYPDCDDAYFGDFVSNSDEETNLEEVVQPWHKYAFIILSVLEKCSVADI</sequence>
<dbReference type="EMBL" id="PDNB01000114">
    <property type="protein sequence ID" value="PGH06800.1"/>
    <property type="molecule type" value="Genomic_DNA"/>
</dbReference>
<gene>
    <name evidence="1" type="ORF">AJ79_06442</name>
</gene>
<comment type="caution">
    <text evidence="1">The sequence shown here is derived from an EMBL/GenBank/DDBJ whole genome shotgun (WGS) entry which is preliminary data.</text>
</comment>
<dbReference type="Proteomes" id="UP000223968">
    <property type="component" value="Unassembled WGS sequence"/>
</dbReference>
<reference evidence="1 2" key="1">
    <citation type="submission" date="2017-10" db="EMBL/GenBank/DDBJ databases">
        <title>Comparative genomics in systemic dimorphic fungi from Ajellomycetaceae.</title>
        <authorList>
            <person name="Munoz J.F."/>
            <person name="Mcewen J.G."/>
            <person name="Clay O.K."/>
            <person name="Cuomo C.A."/>
        </authorList>
    </citation>
    <scope>NUCLEOTIDE SEQUENCE [LARGE SCALE GENOMIC DNA]</scope>
    <source>
        <strain evidence="1 2">UAMH5409</strain>
    </source>
</reference>
<dbReference type="AlphaFoldDB" id="A0A2B7XD21"/>
<keyword evidence="2" id="KW-1185">Reference proteome</keyword>
<evidence type="ECO:0000313" key="2">
    <source>
        <dbReference type="Proteomes" id="UP000223968"/>
    </source>
</evidence>
<accession>A0A2B7XD21</accession>
<proteinExistence type="predicted"/>